<evidence type="ECO:0000313" key="4">
    <source>
        <dbReference type="Proteomes" id="UP000245942"/>
    </source>
</evidence>
<evidence type="ECO:0000313" key="3">
    <source>
        <dbReference type="EMBL" id="PWN20512.1"/>
    </source>
</evidence>
<keyword evidence="2" id="KW-0732">Signal</keyword>
<feature type="chain" id="PRO_5016334416" evidence="2">
    <location>
        <begin position="30"/>
        <end position="119"/>
    </location>
</feature>
<evidence type="ECO:0000256" key="2">
    <source>
        <dbReference type="SAM" id="SignalP"/>
    </source>
</evidence>
<dbReference type="OrthoDB" id="16824at2759"/>
<dbReference type="Pfam" id="PF08520">
    <property type="entry name" value="Mitofissin"/>
    <property type="match status" value="1"/>
</dbReference>
<dbReference type="PANTHER" id="PTHR28075:SF3">
    <property type="entry name" value="DUF1748-DOMAIN-CONTAINING PROTEIN"/>
    <property type="match status" value="1"/>
</dbReference>
<dbReference type="AlphaFoldDB" id="A0A316U5I7"/>
<proteinExistence type="predicted"/>
<dbReference type="InterPro" id="IPR013726">
    <property type="entry name" value="Mitofissin"/>
</dbReference>
<accession>A0A316U5I7</accession>
<feature type="region of interest" description="Disordered" evidence="1">
    <location>
        <begin position="97"/>
        <end position="119"/>
    </location>
</feature>
<keyword evidence="4" id="KW-1185">Reference proteome</keyword>
<sequence>MAIISKAIHYSLDAVLLSTLLAGVKRTTGYTPNQSQLPLTTDPTVSSLFTKYLAVGEEVFDYTAGWAHTSKYFQQTNPTLGMADNLEEVARRFGEEARKGLGKQGNAAKEGGGSWWGGR</sequence>
<dbReference type="EMBL" id="KZ819328">
    <property type="protein sequence ID" value="PWN20512.1"/>
    <property type="molecule type" value="Genomic_DNA"/>
</dbReference>
<feature type="compositionally biased region" description="Gly residues" evidence="1">
    <location>
        <begin position="110"/>
        <end position="119"/>
    </location>
</feature>
<dbReference type="GO" id="GO:0005737">
    <property type="term" value="C:cytoplasm"/>
    <property type="evidence" value="ECO:0007669"/>
    <property type="project" value="TreeGrafter"/>
</dbReference>
<dbReference type="Proteomes" id="UP000245942">
    <property type="component" value="Unassembled WGS sequence"/>
</dbReference>
<gene>
    <name evidence="3" type="ORF">BCV69DRAFT_283396</name>
</gene>
<name>A0A316U5I7_9BASI</name>
<dbReference type="RefSeq" id="XP_025347672.1">
    <property type="nucleotide sequence ID" value="XM_025492695.1"/>
</dbReference>
<protein>
    <submittedName>
        <fullName evidence="3">DUF1748-domain-containing protein</fullName>
    </submittedName>
</protein>
<organism evidence="3 4">
    <name type="scientific">Pseudomicrostroma glucosiphilum</name>
    <dbReference type="NCBI Taxonomy" id="1684307"/>
    <lineage>
        <taxon>Eukaryota</taxon>
        <taxon>Fungi</taxon>
        <taxon>Dikarya</taxon>
        <taxon>Basidiomycota</taxon>
        <taxon>Ustilaginomycotina</taxon>
        <taxon>Exobasidiomycetes</taxon>
        <taxon>Microstromatales</taxon>
        <taxon>Microstromatales incertae sedis</taxon>
        <taxon>Pseudomicrostroma</taxon>
    </lineage>
</organism>
<reference evidence="3 4" key="1">
    <citation type="journal article" date="2018" name="Mol. Biol. Evol.">
        <title>Broad Genomic Sampling Reveals a Smut Pathogenic Ancestry of the Fungal Clade Ustilaginomycotina.</title>
        <authorList>
            <person name="Kijpornyongpan T."/>
            <person name="Mondo S.J."/>
            <person name="Barry K."/>
            <person name="Sandor L."/>
            <person name="Lee J."/>
            <person name="Lipzen A."/>
            <person name="Pangilinan J."/>
            <person name="LaButti K."/>
            <person name="Hainaut M."/>
            <person name="Henrissat B."/>
            <person name="Grigoriev I.V."/>
            <person name="Spatafora J.W."/>
            <person name="Aime M.C."/>
        </authorList>
    </citation>
    <scope>NUCLEOTIDE SEQUENCE [LARGE SCALE GENOMIC DNA]</scope>
    <source>
        <strain evidence="3 4">MCA 4718</strain>
    </source>
</reference>
<dbReference type="GeneID" id="37014429"/>
<evidence type="ECO:0000256" key="1">
    <source>
        <dbReference type="SAM" id="MobiDB-lite"/>
    </source>
</evidence>
<feature type="signal peptide" evidence="2">
    <location>
        <begin position="1"/>
        <end position="29"/>
    </location>
</feature>
<dbReference type="STRING" id="1684307.A0A316U5I7"/>
<dbReference type="PANTHER" id="PTHR28075">
    <property type="entry name" value="CHROMOSOME 16, WHOLE GENOME SHOTGUN SEQUENCE"/>
    <property type="match status" value="1"/>
</dbReference>